<dbReference type="AlphaFoldDB" id="A0A7J7ERW6"/>
<proteinExistence type="predicted"/>
<evidence type="ECO:0000256" key="1">
    <source>
        <dbReference type="SAM" id="MobiDB-lite"/>
    </source>
</evidence>
<feature type="non-terminal residue" evidence="2">
    <location>
        <position position="213"/>
    </location>
</feature>
<feature type="compositionally biased region" description="Polar residues" evidence="1">
    <location>
        <begin position="151"/>
        <end position="160"/>
    </location>
</feature>
<name>A0A7J7ERW6_DICBM</name>
<protein>
    <submittedName>
        <fullName evidence="2">Uncharacterized protein</fullName>
    </submittedName>
</protein>
<gene>
    <name evidence="2" type="ORF">HPG69_006107</name>
</gene>
<keyword evidence="3" id="KW-1185">Reference proteome</keyword>
<feature type="compositionally biased region" description="Basic and acidic residues" evidence="1">
    <location>
        <begin position="202"/>
        <end position="213"/>
    </location>
</feature>
<feature type="region of interest" description="Disordered" evidence="1">
    <location>
        <begin position="138"/>
        <end position="213"/>
    </location>
</feature>
<dbReference type="EMBL" id="JACDTQ010002461">
    <property type="protein sequence ID" value="KAF5918324.1"/>
    <property type="molecule type" value="Genomic_DNA"/>
</dbReference>
<dbReference type="Proteomes" id="UP000551758">
    <property type="component" value="Unassembled WGS sequence"/>
</dbReference>
<evidence type="ECO:0000313" key="3">
    <source>
        <dbReference type="Proteomes" id="UP000551758"/>
    </source>
</evidence>
<organism evidence="2 3">
    <name type="scientific">Diceros bicornis minor</name>
    <name type="common">South-central black rhinoceros</name>
    <dbReference type="NCBI Taxonomy" id="77932"/>
    <lineage>
        <taxon>Eukaryota</taxon>
        <taxon>Metazoa</taxon>
        <taxon>Chordata</taxon>
        <taxon>Craniata</taxon>
        <taxon>Vertebrata</taxon>
        <taxon>Euteleostomi</taxon>
        <taxon>Mammalia</taxon>
        <taxon>Eutheria</taxon>
        <taxon>Laurasiatheria</taxon>
        <taxon>Perissodactyla</taxon>
        <taxon>Rhinocerotidae</taxon>
        <taxon>Diceros</taxon>
    </lineage>
</organism>
<evidence type="ECO:0000313" key="2">
    <source>
        <dbReference type="EMBL" id="KAF5918324.1"/>
    </source>
</evidence>
<accession>A0A7J7ERW6</accession>
<comment type="caution">
    <text evidence="2">The sequence shown here is derived from an EMBL/GenBank/DDBJ whole genome shotgun (WGS) entry which is preliminary data.</text>
</comment>
<reference evidence="2 3" key="1">
    <citation type="journal article" date="2020" name="Mol. Biol. Evol.">
        <title>Interspecific Gene Flow and the Evolution of Specialization in Black and White Rhinoceros.</title>
        <authorList>
            <person name="Moodley Y."/>
            <person name="Westbury M.V."/>
            <person name="Russo I.M."/>
            <person name="Gopalakrishnan S."/>
            <person name="Rakotoarivelo A."/>
            <person name="Olsen R.A."/>
            <person name="Prost S."/>
            <person name="Tunstall T."/>
            <person name="Ryder O.A."/>
            <person name="Dalen L."/>
            <person name="Bruford M.W."/>
        </authorList>
    </citation>
    <scope>NUCLEOTIDE SEQUENCE [LARGE SCALE GENOMIC DNA]</scope>
    <source>
        <strain evidence="2">SBR-YM</strain>
        <tissue evidence="2">Skin</tissue>
    </source>
</reference>
<sequence length="213" mass="23276">GVEIQNWAELESSWDPVPSLNRWGCSRSRAGVGMVVPDPDTFMPTFAQAMNVYVGRKKGKANLRLLKLRESLELECRHWGDGFCRSCLWSRLPTDQPPVPLSTLPTTKAHEALPPGFPPQLGLGSLSWGMLTPIQLSPPQPWGRAAPDTAAHSNPARNQLSSSSSEQPLEDAVPPPTLGHCQPSVFIGECDPGLSRTHQWRSRKDSGGSVPRE</sequence>